<reference evidence="2 3" key="1">
    <citation type="submission" date="2017-04" db="EMBL/GenBank/DDBJ databases">
        <authorList>
            <person name="Afonso C.L."/>
            <person name="Miller P.J."/>
            <person name="Scott M.A."/>
            <person name="Spackman E."/>
            <person name="Goraichik I."/>
            <person name="Dimitrov K.M."/>
            <person name="Suarez D.L."/>
            <person name="Swayne D.E."/>
        </authorList>
    </citation>
    <scope>NUCLEOTIDE SEQUENCE [LARGE SCALE GENOMIC DNA]</scope>
    <source>
        <strain evidence="2 3">N3/975</strain>
    </source>
</reference>
<dbReference type="GO" id="GO:0005840">
    <property type="term" value="C:ribosome"/>
    <property type="evidence" value="ECO:0007669"/>
    <property type="project" value="UniProtKB-KW"/>
</dbReference>
<dbReference type="STRING" id="1313296.SAMN05661091_3538"/>
<dbReference type="RefSeq" id="WP_208914381.1">
    <property type="nucleotide sequence ID" value="NZ_LT840184.1"/>
</dbReference>
<evidence type="ECO:0000313" key="2">
    <source>
        <dbReference type="EMBL" id="SMF86873.1"/>
    </source>
</evidence>
<dbReference type="InterPro" id="IPR000182">
    <property type="entry name" value="GNAT_dom"/>
</dbReference>
<dbReference type="PROSITE" id="PS51186">
    <property type="entry name" value="GNAT"/>
    <property type="match status" value="2"/>
</dbReference>
<dbReference type="AlphaFoldDB" id="A0A1X7HHT2"/>
<keyword evidence="2" id="KW-0689">Ribosomal protein</keyword>
<feature type="domain" description="N-acetyltransferase" evidence="1">
    <location>
        <begin position="156"/>
        <end position="292"/>
    </location>
</feature>
<dbReference type="Pfam" id="PF00583">
    <property type="entry name" value="Acetyltransf_1"/>
    <property type="match status" value="2"/>
</dbReference>
<evidence type="ECO:0000313" key="3">
    <source>
        <dbReference type="Proteomes" id="UP000192940"/>
    </source>
</evidence>
<proteinExistence type="predicted"/>
<dbReference type="SUPFAM" id="SSF55729">
    <property type="entry name" value="Acyl-CoA N-acyltransferases (Nat)"/>
    <property type="match status" value="2"/>
</dbReference>
<dbReference type="InterPro" id="IPR050276">
    <property type="entry name" value="MshD_Acetyltransferase"/>
</dbReference>
<dbReference type="InterPro" id="IPR016181">
    <property type="entry name" value="Acyl_CoA_acyltransferase"/>
</dbReference>
<accession>A0A1X7HHT2</accession>
<dbReference type="GO" id="GO:0016747">
    <property type="term" value="F:acyltransferase activity, transferring groups other than amino-acyl groups"/>
    <property type="evidence" value="ECO:0007669"/>
    <property type="project" value="InterPro"/>
</dbReference>
<organism evidence="2 3">
    <name type="scientific">Paenibacillus uliginis N3/975</name>
    <dbReference type="NCBI Taxonomy" id="1313296"/>
    <lineage>
        <taxon>Bacteria</taxon>
        <taxon>Bacillati</taxon>
        <taxon>Bacillota</taxon>
        <taxon>Bacilli</taxon>
        <taxon>Bacillales</taxon>
        <taxon>Paenibacillaceae</taxon>
        <taxon>Paenibacillus</taxon>
    </lineage>
</organism>
<dbReference type="PANTHER" id="PTHR43617">
    <property type="entry name" value="L-AMINO ACID N-ACETYLTRANSFERASE"/>
    <property type="match status" value="1"/>
</dbReference>
<sequence>MKLAYKIVKRSILSPLDLEQVKALEEVCNSHDQIVLKLNWNMLKNREGTEITDLLAYVDGKLVGFLGLYMIEAKEIELSGMVHPEYRRQGIFREMFRQAKEEAVQKQLDTILITNPGSSESGKAFSEALFARNKFSEYYMERQHEYEDKQPSTIQLGLRLATIDDLAELIRLDQEGFSSSPEDAEQYEKKALATEKVTILMAEIEEKPVGKILLRENETEIFFYGFVVSKEFRGKGYGRKILNDSITYAKTILQKEKQALEVAATNAGALHLYQSCGFVSIRQDDYYELRID</sequence>
<keyword evidence="2" id="KW-0687">Ribonucleoprotein</keyword>
<dbReference type="EMBL" id="LT840184">
    <property type="protein sequence ID" value="SMF86873.1"/>
    <property type="molecule type" value="Genomic_DNA"/>
</dbReference>
<dbReference type="Proteomes" id="UP000192940">
    <property type="component" value="Chromosome I"/>
</dbReference>
<evidence type="ECO:0000259" key="1">
    <source>
        <dbReference type="PROSITE" id="PS51186"/>
    </source>
</evidence>
<feature type="domain" description="N-acetyltransferase" evidence="1">
    <location>
        <begin position="8"/>
        <end position="145"/>
    </location>
</feature>
<dbReference type="CDD" id="cd04301">
    <property type="entry name" value="NAT_SF"/>
    <property type="match status" value="2"/>
</dbReference>
<keyword evidence="3" id="KW-1185">Reference proteome</keyword>
<dbReference type="Gene3D" id="3.40.630.30">
    <property type="match status" value="2"/>
</dbReference>
<gene>
    <name evidence="2" type="ORF">SAMN05661091_3538</name>
</gene>
<protein>
    <submittedName>
        <fullName evidence="2">Ribosomal protein S18 acetylase RimI</fullName>
    </submittedName>
</protein>
<name>A0A1X7HHT2_9BACL</name>